<evidence type="ECO:0000313" key="1">
    <source>
        <dbReference type="EMBL" id="OAT16495.1"/>
    </source>
</evidence>
<proteinExistence type="predicted"/>
<accession>A0A1B7HLH0</accession>
<dbReference type="EMBL" id="LXEO01000039">
    <property type="protein sequence ID" value="OAT16495.1"/>
    <property type="molecule type" value="Genomic_DNA"/>
</dbReference>
<evidence type="ECO:0000313" key="2">
    <source>
        <dbReference type="Proteomes" id="UP000078286"/>
    </source>
</evidence>
<dbReference type="AlphaFoldDB" id="A0A1B7HLH0"/>
<sequence>MHYQIVGMLFKVSFDIDSDMHKEKISSLSYGLKPNLFLNL</sequence>
<organism evidence="1 2">
    <name type="scientific">Buttiauxella noackiae ATCC 51607</name>
    <dbReference type="NCBI Taxonomy" id="1354255"/>
    <lineage>
        <taxon>Bacteria</taxon>
        <taxon>Pseudomonadati</taxon>
        <taxon>Pseudomonadota</taxon>
        <taxon>Gammaproteobacteria</taxon>
        <taxon>Enterobacterales</taxon>
        <taxon>Enterobacteriaceae</taxon>
        <taxon>Buttiauxella</taxon>
    </lineage>
</organism>
<gene>
    <name evidence="1" type="ORF">M979_2691</name>
</gene>
<reference evidence="1 2" key="1">
    <citation type="submission" date="2016-04" db="EMBL/GenBank/DDBJ databases">
        <title>ATOL: Assembling a taxonomically balanced genome-scale reconstruction of the evolutionary history of the Enterobacteriaceae.</title>
        <authorList>
            <person name="Plunkett G.III."/>
            <person name="Neeno-Eckwall E.C."/>
            <person name="Glasner J.D."/>
            <person name="Perna N.T."/>
        </authorList>
    </citation>
    <scope>NUCLEOTIDE SEQUENCE [LARGE SCALE GENOMIC DNA]</scope>
    <source>
        <strain evidence="1 2">ATCC 51607</strain>
    </source>
</reference>
<keyword evidence="2" id="KW-1185">Reference proteome</keyword>
<comment type="caution">
    <text evidence="1">The sequence shown here is derived from an EMBL/GenBank/DDBJ whole genome shotgun (WGS) entry which is preliminary data.</text>
</comment>
<dbReference type="PATRIC" id="fig|1354255.3.peg.2765"/>
<dbReference type="Proteomes" id="UP000078286">
    <property type="component" value="Unassembled WGS sequence"/>
</dbReference>
<name>A0A1B7HLH0_9ENTR</name>
<protein>
    <submittedName>
        <fullName evidence="1">Uncharacterized protein</fullName>
    </submittedName>
</protein>